<keyword evidence="1" id="KW-0472">Membrane</keyword>
<evidence type="ECO:0000313" key="3">
    <source>
        <dbReference type="Proteomes" id="UP000215059"/>
    </source>
</evidence>
<name>A0A235F8S8_9BACL</name>
<dbReference type="InterPro" id="IPR017259">
    <property type="entry name" value="UCP037672"/>
</dbReference>
<keyword evidence="3" id="KW-1185">Reference proteome</keyword>
<dbReference type="Proteomes" id="UP000215059">
    <property type="component" value="Unassembled WGS sequence"/>
</dbReference>
<feature type="transmembrane region" description="Helical" evidence="1">
    <location>
        <begin position="6"/>
        <end position="30"/>
    </location>
</feature>
<dbReference type="AlphaFoldDB" id="A0A235F8S8"/>
<proteinExistence type="predicted"/>
<feature type="transmembrane region" description="Helical" evidence="1">
    <location>
        <begin position="72"/>
        <end position="89"/>
    </location>
</feature>
<protein>
    <submittedName>
        <fullName evidence="2">DUF3784 domain-containing protein</fullName>
    </submittedName>
</protein>
<dbReference type="OrthoDB" id="2652863at2"/>
<organism evidence="2 3">
    <name type="scientific">Fictibacillus aquaticus</name>
    <dbReference type="NCBI Taxonomy" id="2021314"/>
    <lineage>
        <taxon>Bacteria</taxon>
        <taxon>Bacillati</taxon>
        <taxon>Bacillota</taxon>
        <taxon>Bacilli</taxon>
        <taxon>Bacillales</taxon>
        <taxon>Fictibacillaceae</taxon>
        <taxon>Fictibacillus</taxon>
    </lineage>
</organism>
<sequence length="94" mass="10673">MDQNLIVLSVVFFAVAIFVGVMKQTWLLAGFNEKRVKDKDKLARIAGFYLFLPLAVLLLIHAFVQYPYDDKILPAVSVAYGVIIIYYVNTKMAE</sequence>
<comment type="caution">
    <text evidence="2">The sequence shown here is derived from an EMBL/GenBank/DDBJ whole genome shotgun (WGS) entry which is preliminary data.</text>
</comment>
<accession>A0A235F8S8</accession>
<keyword evidence="1" id="KW-1133">Transmembrane helix</keyword>
<dbReference type="EMBL" id="NOII01000003">
    <property type="protein sequence ID" value="OYD57652.1"/>
    <property type="molecule type" value="Genomic_DNA"/>
</dbReference>
<reference evidence="2 3" key="1">
    <citation type="submission" date="2017-07" db="EMBL/GenBank/DDBJ databases">
        <title>Fictibacillus sp. nov. GDSW-R2A3 Genome sequencing and assembly.</title>
        <authorList>
            <person name="Mayilraj S."/>
        </authorList>
    </citation>
    <scope>NUCLEOTIDE SEQUENCE [LARGE SCALE GENOMIC DNA]</scope>
    <source>
        <strain evidence="2 3">GDSW-R2A3</strain>
    </source>
</reference>
<evidence type="ECO:0000256" key="1">
    <source>
        <dbReference type="SAM" id="Phobius"/>
    </source>
</evidence>
<gene>
    <name evidence="2" type="ORF">CGZ90_13385</name>
</gene>
<dbReference type="RefSeq" id="WP_094253003.1">
    <property type="nucleotide sequence ID" value="NZ_JBHLXL010000001.1"/>
</dbReference>
<keyword evidence="1" id="KW-0812">Transmembrane</keyword>
<evidence type="ECO:0000313" key="2">
    <source>
        <dbReference type="EMBL" id="OYD57652.1"/>
    </source>
</evidence>
<dbReference type="Pfam" id="PF12650">
    <property type="entry name" value="DUF3784"/>
    <property type="match status" value="1"/>
</dbReference>
<feature type="transmembrane region" description="Helical" evidence="1">
    <location>
        <begin position="42"/>
        <end position="66"/>
    </location>
</feature>